<dbReference type="EMBL" id="BFEA01000984">
    <property type="protein sequence ID" value="GBG92001.1"/>
    <property type="molecule type" value="Genomic_DNA"/>
</dbReference>
<dbReference type="InterPro" id="IPR012337">
    <property type="entry name" value="RNaseH-like_sf"/>
</dbReference>
<dbReference type="Proteomes" id="UP000265515">
    <property type="component" value="Unassembled WGS sequence"/>
</dbReference>
<sequence>MSSRKHEASLAKRHFEVLGPSGKDPLKGSKWWVCDLKFLGNLSRMEEHFTKGVCAVEKSTKTLTAEEILRRKEGLRQARIDAGMPRDGANALLVVTSLVAAFTGGGLAKGAGDACGKAAGDACDEGVGGSGPGITVQLTSASTAPAARMRQMLLEETNSVVTKNEETSRRVDRWMTCTNQPFNMVENEFYLDMVNAIREAHPSWRPHSREAARNGRLNGQHQRAVEDVGRLAKEWARSCCMVQVDGWSDRRGRPHVNVMVSSPIGTVFWKSVCVAGKDKDASAYYKILTTAIEEIGPRSVVGVIMDNARICVKAGKLVEKKYLWIFWVGCTAHALDLALEDMDKRIPWFAETVKRGNVLGKFKKAAAKTRKRDDIIDDDGTKACSSSSNSSEEEDDEDHDPIDGKPRSAEEGTEHEEEEEEDEDEEEGEEEDKEEEKGGGEEEGEGEEEGVAEEEGETSTRGGAED</sequence>
<dbReference type="PANTHER" id="PTHR32166:SF123">
    <property type="entry name" value="BED-TYPE DOMAIN-CONTAINING PROTEIN"/>
    <property type="match status" value="1"/>
</dbReference>
<accession>A0A388MBP3</accession>
<dbReference type="InterPro" id="IPR007021">
    <property type="entry name" value="DUF659"/>
</dbReference>
<feature type="compositionally biased region" description="Acidic residues" evidence="1">
    <location>
        <begin position="441"/>
        <end position="457"/>
    </location>
</feature>
<organism evidence="3 4">
    <name type="scientific">Chara braunii</name>
    <name type="common">Braun's stonewort</name>
    <dbReference type="NCBI Taxonomy" id="69332"/>
    <lineage>
        <taxon>Eukaryota</taxon>
        <taxon>Viridiplantae</taxon>
        <taxon>Streptophyta</taxon>
        <taxon>Charophyceae</taxon>
        <taxon>Charales</taxon>
        <taxon>Characeae</taxon>
        <taxon>Chara</taxon>
    </lineage>
</organism>
<gene>
    <name evidence="3" type="ORF">CBR_g54096</name>
</gene>
<feature type="domain" description="DUF659" evidence="2">
    <location>
        <begin position="216"/>
        <end position="355"/>
    </location>
</feature>
<evidence type="ECO:0000259" key="2">
    <source>
        <dbReference type="Pfam" id="PF04937"/>
    </source>
</evidence>
<proteinExistence type="predicted"/>
<evidence type="ECO:0000256" key="1">
    <source>
        <dbReference type="SAM" id="MobiDB-lite"/>
    </source>
</evidence>
<dbReference type="Pfam" id="PF04937">
    <property type="entry name" value="DUF659"/>
    <property type="match status" value="1"/>
</dbReference>
<dbReference type="SUPFAM" id="SSF53098">
    <property type="entry name" value="Ribonuclease H-like"/>
    <property type="match status" value="1"/>
</dbReference>
<keyword evidence="4" id="KW-1185">Reference proteome</keyword>
<evidence type="ECO:0000313" key="3">
    <source>
        <dbReference type="EMBL" id="GBG92001.1"/>
    </source>
</evidence>
<dbReference type="OrthoDB" id="2442898at2759"/>
<dbReference type="PANTHER" id="PTHR32166">
    <property type="entry name" value="OSJNBA0013A04.12 PROTEIN"/>
    <property type="match status" value="1"/>
</dbReference>
<feature type="compositionally biased region" description="Basic and acidic residues" evidence="1">
    <location>
        <begin position="401"/>
        <end position="412"/>
    </location>
</feature>
<feature type="compositionally biased region" description="Acidic residues" evidence="1">
    <location>
        <begin position="391"/>
        <end position="400"/>
    </location>
</feature>
<dbReference type="AlphaFoldDB" id="A0A388MBP3"/>
<name>A0A388MBP3_CHABU</name>
<feature type="compositionally biased region" description="Acidic residues" evidence="1">
    <location>
        <begin position="413"/>
        <end position="434"/>
    </location>
</feature>
<comment type="caution">
    <text evidence="3">The sequence shown here is derived from an EMBL/GenBank/DDBJ whole genome shotgun (WGS) entry which is preliminary data.</text>
</comment>
<feature type="region of interest" description="Disordered" evidence="1">
    <location>
        <begin position="370"/>
        <end position="466"/>
    </location>
</feature>
<protein>
    <recommendedName>
        <fullName evidence="2">DUF659 domain-containing protein</fullName>
    </recommendedName>
</protein>
<evidence type="ECO:0000313" key="4">
    <source>
        <dbReference type="Proteomes" id="UP000265515"/>
    </source>
</evidence>
<reference evidence="3 4" key="1">
    <citation type="journal article" date="2018" name="Cell">
        <title>The Chara Genome: Secondary Complexity and Implications for Plant Terrestrialization.</title>
        <authorList>
            <person name="Nishiyama T."/>
            <person name="Sakayama H."/>
            <person name="Vries J.D."/>
            <person name="Buschmann H."/>
            <person name="Saint-Marcoux D."/>
            <person name="Ullrich K.K."/>
            <person name="Haas F.B."/>
            <person name="Vanderstraeten L."/>
            <person name="Becker D."/>
            <person name="Lang D."/>
            <person name="Vosolsobe S."/>
            <person name="Rombauts S."/>
            <person name="Wilhelmsson P.K.I."/>
            <person name="Janitza P."/>
            <person name="Kern R."/>
            <person name="Heyl A."/>
            <person name="Rumpler F."/>
            <person name="Villalobos L.I.A.C."/>
            <person name="Clay J.M."/>
            <person name="Skokan R."/>
            <person name="Toyoda A."/>
            <person name="Suzuki Y."/>
            <person name="Kagoshima H."/>
            <person name="Schijlen E."/>
            <person name="Tajeshwar N."/>
            <person name="Catarino B."/>
            <person name="Hetherington A.J."/>
            <person name="Saltykova A."/>
            <person name="Bonnot C."/>
            <person name="Breuninger H."/>
            <person name="Symeonidi A."/>
            <person name="Radhakrishnan G.V."/>
            <person name="Van Nieuwerburgh F."/>
            <person name="Deforce D."/>
            <person name="Chang C."/>
            <person name="Karol K.G."/>
            <person name="Hedrich R."/>
            <person name="Ulvskov P."/>
            <person name="Glockner G."/>
            <person name="Delwiche C.F."/>
            <person name="Petrasek J."/>
            <person name="Van de Peer Y."/>
            <person name="Friml J."/>
            <person name="Beilby M."/>
            <person name="Dolan L."/>
            <person name="Kohara Y."/>
            <person name="Sugano S."/>
            <person name="Fujiyama A."/>
            <person name="Delaux P.-M."/>
            <person name="Quint M."/>
            <person name="TheiBen G."/>
            <person name="Hagemann M."/>
            <person name="Harholt J."/>
            <person name="Dunand C."/>
            <person name="Zachgo S."/>
            <person name="Langdale J."/>
            <person name="Maumus F."/>
            <person name="Straeten D.V.D."/>
            <person name="Gould S.B."/>
            <person name="Rensing S.A."/>
        </authorList>
    </citation>
    <scope>NUCLEOTIDE SEQUENCE [LARGE SCALE GENOMIC DNA]</scope>
    <source>
        <strain evidence="3 4">S276</strain>
    </source>
</reference>
<dbReference type="Gramene" id="GBG92001">
    <property type="protein sequence ID" value="GBG92001"/>
    <property type="gene ID" value="CBR_g54096"/>
</dbReference>